<feature type="non-terminal residue" evidence="1">
    <location>
        <position position="1"/>
    </location>
</feature>
<evidence type="ECO:0000313" key="1">
    <source>
        <dbReference type="EMBL" id="GAI80560.1"/>
    </source>
</evidence>
<feature type="non-terminal residue" evidence="1">
    <location>
        <position position="141"/>
    </location>
</feature>
<protein>
    <recommendedName>
        <fullName evidence="2">Pentatricopeptide repeat-containing protein</fullName>
    </recommendedName>
</protein>
<dbReference type="EMBL" id="BARW01013501">
    <property type="protein sequence ID" value="GAI80560.1"/>
    <property type="molecule type" value="Genomic_DNA"/>
</dbReference>
<comment type="caution">
    <text evidence="1">The sequence shown here is derived from an EMBL/GenBank/DDBJ whole genome shotgun (WGS) entry which is preliminary data.</text>
</comment>
<proteinExistence type="predicted"/>
<reference evidence="1" key="1">
    <citation type="journal article" date="2014" name="Front. Microbiol.">
        <title>High frequency of phylogenetically diverse reductive dehalogenase-homologous genes in deep subseafloor sedimentary metagenomes.</title>
        <authorList>
            <person name="Kawai M."/>
            <person name="Futagami T."/>
            <person name="Toyoda A."/>
            <person name="Takaki Y."/>
            <person name="Nishi S."/>
            <person name="Hori S."/>
            <person name="Arai W."/>
            <person name="Tsubouchi T."/>
            <person name="Morono Y."/>
            <person name="Uchiyama I."/>
            <person name="Ito T."/>
            <person name="Fujiyama A."/>
            <person name="Inagaki F."/>
            <person name="Takami H."/>
        </authorList>
    </citation>
    <scope>NUCLEOTIDE SEQUENCE</scope>
    <source>
        <strain evidence="1">Expedition CK06-06</strain>
    </source>
</reference>
<name>X1SZ00_9ZZZZ</name>
<organism evidence="1">
    <name type="scientific">marine sediment metagenome</name>
    <dbReference type="NCBI Taxonomy" id="412755"/>
    <lineage>
        <taxon>unclassified sequences</taxon>
        <taxon>metagenomes</taxon>
        <taxon>ecological metagenomes</taxon>
    </lineage>
</organism>
<dbReference type="InterPro" id="IPR011990">
    <property type="entry name" value="TPR-like_helical_dom_sf"/>
</dbReference>
<evidence type="ECO:0008006" key="2">
    <source>
        <dbReference type="Google" id="ProtNLM"/>
    </source>
</evidence>
<dbReference type="AlphaFoldDB" id="X1SZ00"/>
<gene>
    <name evidence="1" type="ORF">S12H4_24698</name>
</gene>
<dbReference type="Gene3D" id="1.25.40.10">
    <property type="entry name" value="Tetratricopeptide repeat domain"/>
    <property type="match status" value="1"/>
</dbReference>
<dbReference type="SUPFAM" id="SSF48452">
    <property type="entry name" value="TPR-like"/>
    <property type="match status" value="1"/>
</dbReference>
<sequence>LEILYYYRRHKDSMTEKTPKKVSRASLQTFQNAINRLSLESLYPSLGHCKDQAAAKFHACFDFGTVLVHSKYGLQTGAACKFLEKALSLRPDSIEVASNLTVAYILSGQWEKTLPLLKLMEKAEDPKIWDLIRIIAEAYKT</sequence>
<accession>X1SZ00</accession>